<evidence type="ECO:0000256" key="5">
    <source>
        <dbReference type="ARBA" id="ARBA00023136"/>
    </source>
</evidence>
<evidence type="ECO:0000256" key="4">
    <source>
        <dbReference type="ARBA" id="ARBA00022989"/>
    </source>
</evidence>
<dbReference type="RefSeq" id="WP_132701305.1">
    <property type="nucleotide sequence ID" value="NZ_SLZR01000006.1"/>
</dbReference>
<evidence type="ECO:0000313" key="8">
    <source>
        <dbReference type="EMBL" id="TCS41330.1"/>
    </source>
</evidence>
<evidence type="ECO:0000256" key="6">
    <source>
        <dbReference type="SAM" id="Phobius"/>
    </source>
</evidence>
<sequence>MTEYSTAHIHRIIGSAIYDLLVVIGLLMIAGFIAVGAYHLITGEETIPANSLVFQLYLLAVISGYFLYFWKRSGQTVGMKAWRIRLVNRKKEAISVKQLLIRQLVAIPAYCLLLLGVIWQYWDKSGLNWHDHASGTKLIYIPKN</sequence>
<dbReference type="PANTHER" id="PTHR36115">
    <property type="entry name" value="PROLINE-RICH ANTIGEN HOMOLOG-RELATED"/>
    <property type="match status" value="1"/>
</dbReference>
<dbReference type="Pfam" id="PF06271">
    <property type="entry name" value="RDD"/>
    <property type="match status" value="1"/>
</dbReference>
<proteinExistence type="predicted"/>
<keyword evidence="5 6" id="KW-0472">Membrane</keyword>
<reference evidence="8 9" key="1">
    <citation type="submission" date="2019-03" db="EMBL/GenBank/DDBJ databases">
        <title>Genomic Encyclopedia of Archaeal and Bacterial Type Strains, Phase II (KMG-II): from individual species to whole genera.</title>
        <authorList>
            <person name="Goeker M."/>
        </authorList>
    </citation>
    <scope>NUCLEOTIDE SEQUENCE [LARGE SCALE GENOMIC DNA]</scope>
    <source>
        <strain evidence="8 9">DSM 15388</strain>
    </source>
</reference>
<protein>
    <submittedName>
        <fullName evidence="8">Putative RDD family membrane protein YckC</fullName>
    </submittedName>
</protein>
<keyword evidence="4 6" id="KW-1133">Transmembrane helix</keyword>
<accession>A0A4R3IAE1</accession>
<keyword evidence="9" id="KW-1185">Reference proteome</keyword>
<keyword evidence="3 6" id="KW-0812">Transmembrane</keyword>
<dbReference type="PANTHER" id="PTHR36115:SF10">
    <property type="entry name" value="RDD DOMAIN-CONTAINING PROTEIN"/>
    <property type="match status" value="1"/>
</dbReference>
<dbReference type="EMBL" id="SLZR01000006">
    <property type="protein sequence ID" value="TCS41330.1"/>
    <property type="molecule type" value="Genomic_DNA"/>
</dbReference>
<feature type="transmembrane region" description="Helical" evidence="6">
    <location>
        <begin position="52"/>
        <end position="70"/>
    </location>
</feature>
<feature type="transmembrane region" description="Helical" evidence="6">
    <location>
        <begin position="20"/>
        <end position="40"/>
    </location>
</feature>
<feature type="transmembrane region" description="Helical" evidence="6">
    <location>
        <begin position="99"/>
        <end position="122"/>
    </location>
</feature>
<evidence type="ECO:0000256" key="3">
    <source>
        <dbReference type="ARBA" id="ARBA00022692"/>
    </source>
</evidence>
<gene>
    <name evidence="8" type="ORF">BCF53_10661</name>
</gene>
<comment type="caution">
    <text evidence="8">The sequence shown here is derived from an EMBL/GenBank/DDBJ whole genome shotgun (WGS) entry which is preliminary data.</text>
</comment>
<evidence type="ECO:0000256" key="2">
    <source>
        <dbReference type="ARBA" id="ARBA00022475"/>
    </source>
</evidence>
<organism evidence="8 9">
    <name type="scientific">Reinekea marinisedimentorum</name>
    <dbReference type="NCBI Taxonomy" id="230495"/>
    <lineage>
        <taxon>Bacteria</taxon>
        <taxon>Pseudomonadati</taxon>
        <taxon>Pseudomonadota</taxon>
        <taxon>Gammaproteobacteria</taxon>
        <taxon>Oceanospirillales</taxon>
        <taxon>Saccharospirillaceae</taxon>
        <taxon>Reinekea</taxon>
    </lineage>
</organism>
<name>A0A4R3IAE1_9GAMM</name>
<keyword evidence="2" id="KW-1003">Cell membrane</keyword>
<evidence type="ECO:0000259" key="7">
    <source>
        <dbReference type="Pfam" id="PF06271"/>
    </source>
</evidence>
<dbReference type="InterPro" id="IPR010432">
    <property type="entry name" value="RDD"/>
</dbReference>
<dbReference type="InterPro" id="IPR051791">
    <property type="entry name" value="Pra-immunoreactive"/>
</dbReference>
<dbReference type="AlphaFoldDB" id="A0A4R3IAE1"/>
<comment type="subcellular location">
    <subcellularLocation>
        <location evidence="1">Cell membrane</location>
        <topology evidence="1">Multi-pass membrane protein</topology>
    </subcellularLocation>
</comment>
<dbReference type="OrthoDB" id="9793824at2"/>
<feature type="domain" description="RDD" evidence="7">
    <location>
        <begin position="13"/>
        <end position="134"/>
    </location>
</feature>
<evidence type="ECO:0000313" key="9">
    <source>
        <dbReference type="Proteomes" id="UP000295793"/>
    </source>
</evidence>
<dbReference type="Proteomes" id="UP000295793">
    <property type="component" value="Unassembled WGS sequence"/>
</dbReference>
<dbReference type="GO" id="GO:0005886">
    <property type="term" value="C:plasma membrane"/>
    <property type="evidence" value="ECO:0007669"/>
    <property type="project" value="UniProtKB-SubCell"/>
</dbReference>
<evidence type="ECO:0000256" key="1">
    <source>
        <dbReference type="ARBA" id="ARBA00004651"/>
    </source>
</evidence>